<dbReference type="GO" id="GO:0005524">
    <property type="term" value="F:ATP binding"/>
    <property type="evidence" value="ECO:0007669"/>
    <property type="project" value="UniProtKB-KW"/>
</dbReference>
<dbReference type="Gene3D" id="3.40.50.300">
    <property type="entry name" value="P-loop containing nucleotide triphosphate hydrolases"/>
    <property type="match status" value="1"/>
</dbReference>
<feature type="domain" description="ABC transporter" evidence="4">
    <location>
        <begin position="10"/>
        <end position="238"/>
    </location>
</feature>
<dbReference type="GO" id="GO:0016887">
    <property type="term" value="F:ATP hydrolysis activity"/>
    <property type="evidence" value="ECO:0007669"/>
    <property type="project" value="InterPro"/>
</dbReference>
<proteinExistence type="predicted"/>
<dbReference type="InterPro" id="IPR017911">
    <property type="entry name" value="MacB-like_ATP-bd"/>
</dbReference>
<dbReference type="EMBL" id="CP013189">
    <property type="protein sequence ID" value="ALO45398.1"/>
    <property type="molecule type" value="Genomic_DNA"/>
</dbReference>
<evidence type="ECO:0000256" key="1">
    <source>
        <dbReference type="ARBA" id="ARBA00022448"/>
    </source>
</evidence>
<dbReference type="PROSITE" id="PS50893">
    <property type="entry name" value="ABC_TRANSPORTER_2"/>
    <property type="match status" value="1"/>
</dbReference>
<dbReference type="GO" id="GO:0022857">
    <property type="term" value="F:transmembrane transporter activity"/>
    <property type="evidence" value="ECO:0007669"/>
    <property type="project" value="TreeGrafter"/>
</dbReference>
<dbReference type="InterPro" id="IPR017871">
    <property type="entry name" value="ABC_transporter-like_CS"/>
</dbReference>
<evidence type="ECO:0000256" key="3">
    <source>
        <dbReference type="ARBA" id="ARBA00022840"/>
    </source>
</evidence>
<dbReference type="PROSITE" id="PS00211">
    <property type="entry name" value="ABC_TRANSPORTER_1"/>
    <property type="match status" value="1"/>
</dbReference>
<keyword evidence="3 5" id="KW-0067">ATP-binding</keyword>
<dbReference type="InterPro" id="IPR003439">
    <property type="entry name" value="ABC_transporter-like_ATP-bd"/>
</dbReference>
<organism evidence="5 6">
    <name type="scientific">Pseudohongiella spirulinae</name>
    <dbReference type="NCBI Taxonomy" id="1249552"/>
    <lineage>
        <taxon>Bacteria</taxon>
        <taxon>Pseudomonadati</taxon>
        <taxon>Pseudomonadota</taxon>
        <taxon>Gammaproteobacteria</taxon>
        <taxon>Pseudomonadales</taxon>
        <taxon>Pseudohongiellaceae</taxon>
        <taxon>Pseudohongiella</taxon>
    </lineage>
</organism>
<dbReference type="KEGG" id="pspi:PS2015_720"/>
<evidence type="ECO:0000313" key="6">
    <source>
        <dbReference type="Proteomes" id="UP000065641"/>
    </source>
</evidence>
<name>A0A0S2KAP6_9GAMM</name>
<dbReference type="GO" id="GO:0005886">
    <property type="term" value="C:plasma membrane"/>
    <property type="evidence" value="ECO:0007669"/>
    <property type="project" value="TreeGrafter"/>
</dbReference>
<dbReference type="OrthoDB" id="9802264at2"/>
<dbReference type="InterPro" id="IPR015854">
    <property type="entry name" value="ABC_transpr_LolD-like"/>
</dbReference>
<dbReference type="InterPro" id="IPR003593">
    <property type="entry name" value="AAA+_ATPase"/>
</dbReference>
<sequence>MVLHTYTSSVSIKDLRFSWAPDSKDLLHIRDWHIGTGKRVFLYGPSGSGKTTLLNLICGIARPRAGEISVAGTRLTTLSASQRDRFRAQFIGVIFQQFNLVPYLSVADNIRLASAFTGQHQGADERATMLIEQLGLRGVQNNKASRISVGQQQRVAIARALLNAPPLIIADEPTSALDAAARDTFMSALLECSAEVGSTVLVVSHDHSLATYFDDSVDLRTLNLALGFNNGESSASVL</sequence>
<dbReference type="InterPro" id="IPR027417">
    <property type="entry name" value="P-loop_NTPase"/>
</dbReference>
<evidence type="ECO:0000259" key="4">
    <source>
        <dbReference type="PROSITE" id="PS50893"/>
    </source>
</evidence>
<dbReference type="AlphaFoldDB" id="A0A0S2KAP6"/>
<reference evidence="5 6" key="1">
    <citation type="submission" date="2015-11" db="EMBL/GenBank/DDBJ databases">
        <authorList>
            <person name="Zhang Y."/>
            <person name="Guo Z."/>
        </authorList>
    </citation>
    <scope>NUCLEOTIDE SEQUENCE [LARGE SCALE GENOMIC DNA]</scope>
    <source>
        <strain evidence="5 6">KCTC 32221</strain>
    </source>
</reference>
<dbReference type="PANTHER" id="PTHR24220">
    <property type="entry name" value="IMPORT ATP-BINDING PROTEIN"/>
    <property type="match status" value="1"/>
</dbReference>
<dbReference type="SUPFAM" id="SSF52540">
    <property type="entry name" value="P-loop containing nucleoside triphosphate hydrolases"/>
    <property type="match status" value="1"/>
</dbReference>
<dbReference type="Proteomes" id="UP000065641">
    <property type="component" value="Chromosome"/>
</dbReference>
<evidence type="ECO:0000313" key="5">
    <source>
        <dbReference type="EMBL" id="ALO45398.1"/>
    </source>
</evidence>
<dbReference type="RefSeq" id="WP_058020942.1">
    <property type="nucleotide sequence ID" value="NZ_CP013189.1"/>
</dbReference>
<dbReference type="SMART" id="SM00382">
    <property type="entry name" value="AAA"/>
    <property type="match status" value="1"/>
</dbReference>
<evidence type="ECO:0000256" key="2">
    <source>
        <dbReference type="ARBA" id="ARBA00022741"/>
    </source>
</evidence>
<protein>
    <submittedName>
        <fullName evidence="5">ABC transporter, ATP-binding protein</fullName>
    </submittedName>
</protein>
<keyword evidence="1" id="KW-0813">Transport</keyword>
<dbReference type="CDD" id="cd03255">
    <property type="entry name" value="ABC_MJ0796_LolCDE_FtsE"/>
    <property type="match status" value="1"/>
</dbReference>
<dbReference type="Pfam" id="PF00005">
    <property type="entry name" value="ABC_tran"/>
    <property type="match status" value="1"/>
</dbReference>
<gene>
    <name evidence="5" type="ORF">PS2015_720</name>
</gene>
<dbReference type="STRING" id="1249552.PS2015_720"/>
<keyword evidence="2" id="KW-0547">Nucleotide-binding</keyword>
<dbReference type="PANTHER" id="PTHR24220:SF611">
    <property type="entry name" value="ATP-BINDING COMPONENT OF ABC TRANSPORTER-RELATED"/>
    <property type="match status" value="1"/>
</dbReference>
<accession>A0A0S2KAP6</accession>
<keyword evidence="6" id="KW-1185">Reference proteome</keyword>